<evidence type="ECO:0000313" key="4">
    <source>
        <dbReference type="Proteomes" id="UP000003751"/>
    </source>
</evidence>
<dbReference type="EMBL" id="FRAN01000009">
    <property type="protein sequence ID" value="SHL60827.1"/>
    <property type="molecule type" value="Genomic_DNA"/>
</dbReference>
<accession>E7QT60</accession>
<name>E7QT60_HALPU</name>
<evidence type="ECO:0000313" key="5">
    <source>
        <dbReference type="Proteomes" id="UP000184203"/>
    </source>
</evidence>
<keyword evidence="1" id="KW-0812">Transmembrane</keyword>
<evidence type="ECO:0000313" key="2">
    <source>
        <dbReference type="EMBL" id="EFW92341.1"/>
    </source>
</evidence>
<dbReference type="EMBL" id="AEMG01000008">
    <property type="protein sequence ID" value="EFW92341.1"/>
    <property type="molecule type" value="Genomic_DNA"/>
</dbReference>
<feature type="transmembrane region" description="Helical" evidence="1">
    <location>
        <begin position="147"/>
        <end position="165"/>
    </location>
</feature>
<evidence type="ECO:0000313" key="3">
    <source>
        <dbReference type="EMBL" id="SHL60827.1"/>
    </source>
</evidence>
<keyword evidence="1" id="KW-0472">Membrane</keyword>
<reference evidence="3" key="3">
    <citation type="submission" date="2016-11" db="EMBL/GenBank/DDBJ databases">
        <authorList>
            <person name="Jaros S."/>
            <person name="Januszkiewicz K."/>
            <person name="Wedrychowicz H."/>
        </authorList>
    </citation>
    <scope>NUCLEOTIDE SEQUENCE [LARGE SCALE GENOMIC DNA]</scope>
    <source>
        <strain evidence="3">DX253</strain>
    </source>
</reference>
<organism evidence="2 4">
    <name type="scientific">Haladaptatus paucihalophilus DX253</name>
    <dbReference type="NCBI Taxonomy" id="797209"/>
    <lineage>
        <taxon>Archaea</taxon>
        <taxon>Methanobacteriati</taxon>
        <taxon>Methanobacteriota</taxon>
        <taxon>Stenosarchaea group</taxon>
        <taxon>Halobacteria</taxon>
        <taxon>Halobacteriales</taxon>
        <taxon>Haladaptataceae</taxon>
        <taxon>Haladaptatus</taxon>
    </lineage>
</organism>
<evidence type="ECO:0000256" key="1">
    <source>
        <dbReference type="SAM" id="Phobius"/>
    </source>
</evidence>
<dbReference type="AlphaFoldDB" id="E7QT60"/>
<dbReference type="Proteomes" id="UP000184203">
    <property type="component" value="Unassembled WGS sequence"/>
</dbReference>
<proteinExistence type="predicted"/>
<gene>
    <name evidence="3" type="ORF">SAMN05444342_4239</name>
    <name evidence="2" type="ORF">ZOD2009_09800</name>
</gene>
<reference evidence="2 4" key="1">
    <citation type="journal article" date="2014" name="ISME J.">
        <title>Trehalose/2-sulfotrehalose biosynthesis and glycine-betaine uptake are widely spread mechanisms for osmoadaptation in the Halobacteriales.</title>
        <authorList>
            <person name="Youssef N.H."/>
            <person name="Savage-Ashlock K.N."/>
            <person name="McCully A.L."/>
            <person name="Luedtke B."/>
            <person name="Shaw E.I."/>
            <person name="Hoff W.D."/>
            <person name="Elshahed M.S."/>
        </authorList>
    </citation>
    <scope>NUCLEOTIDE SEQUENCE [LARGE SCALE GENOMIC DNA]</scope>
    <source>
        <strain evidence="2 4">DX253</strain>
    </source>
</reference>
<reference evidence="5" key="2">
    <citation type="submission" date="2016-11" db="EMBL/GenBank/DDBJ databases">
        <authorList>
            <person name="Varghese N."/>
            <person name="Submissions S."/>
        </authorList>
    </citation>
    <scope>NUCLEOTIDE SEQUENCE [LARGE SCALE GENOMIC DNA]</scope>
    <source>
        <strain evidence="5">DX253</strain>
    </source>
</reference>
<feature type="transmembrane region" description="Helical" evidence="1">
    <location>
        <begin position="96"/>
        <end position="116"/>
    </location>
</feature>
<sequence>MARTILVSLGSCSPRLVCFLCCHVCTLIEERDIKKLQNMTSFDANQLEHLGKRRCIAENKDSGESKQLDTNEMTPLLKVDVWLTIHNGQLLCDRDVFVVVVILVILWAFNPAPYFISTAVCYFDTGLQFLFGYKIFYHFRASEKLETAIVIFRLSVPVMFHFCLLSK</sequence>
<keyword evidence="5" id="KW-1185">Reference proteome</keyword>
<dbReference type="Proteomes" id="UP000003751">
    <property type="component" value="Unassembled WGS sequence"/>
</dbReference>
<keyword evidence="1" id="KW-1133">Transmembrane helix</keyword>
<protein>
    <submittedName>
        <fullName evidence="2">Uncharacterized protein</fullName>
    </submittedName>
</protein>